<dbReference type="Proteomes" id="UP000187203">
    <property type="component" value="Unassembled WGS sequence"/>
</dbReference>
<keyword evidence="2" id="KW-1185">Reference proteome</keyword>
<organism evidence="1 2">
    <name type="scientific">Corchorus olitorius</name>
    <dbReference type="NCBI Taxonomy" id="93759"/>
    <lineage>
        <taxon>Eukaryota</taxon>
        <taxon>Viridiplantae</taxon>
        <taxon>Streptophyta</taxon>
        <taxon>Embryophyta</taxon>
        <taxon>Tracheophyta</taxon>
        <taxon>Spermatophyta</taxon>
        <taxon>Magnoliopsida</taxon>
        <taxon>eudicotyledons</taxon>
        <taxon>Gunneridae</taxon>
        <taxon>Pentapetalae</taxon>
        <taxon>rosids</taxon>
        <taxon>malvids</taxon>
        <taxon>Malvales</taxon>
        <taxon>Malvaceae</taxon>
        <taxon>Grewioideae</taxon>
        <taxon>Apeibeae</taxon>
        <taxon>Corchorus</taxon>
    </lineage>
</organism>
<evidence type="ECO:0000313" key="2">
    <source>
        <dbReference type="Proteomes" id="UP000187203"/>
    </source>
</evidence>
<sequence length="123" mass="14046">MDTKLNQFDISALGSFLKGTPKLKTLQIKSSLEFVTDHNEYSNVEFGEYENLAFIPQLERVEIELVNGVAELELAKFLLKQAKELKKMIIFYSSSLPTDVIQEVNQFKMQASSSNIVWVLKVK</sequence>
<dbReference type="EMBL" id="AWUE01020404">
    <property type="protein sequence ID" value="OMO68258.1"/>
    <property type="molecule type" value="Genomic_DNA"/>
</dbReference>
<name>A0A1R3HD43_9ROSI</name>
<comment type="caution">
    <text evidence="1">The sequence shown here is derived from an EMBL/GenBank/DDBJ whole genome shotgun (WGS) entry which is preliminary data.</text>
</comment>
<proteinExistence type="predicted"/>
<evidence type="ECO:0000313" key="1">
    <source>
        <dbReference type="EMBL" id="OMO68258.1"/>
    </source>
</evidence>
<reference evidence="2" key="1">
    <citation type="submission" date="2013-09" db="EMBL/GenBank/DDBJ databases">
        <title>Corchorus olitorius genome sequencing.</title>
        <authorList>
            <person name="Alam M."/>
            <person name="Haque M.S."/>
            <person name="Islam M.S."/>
            <person name="Emdad E.M."/>
            <person name="Islam M.M."/>
            <person name="Ahmed B."/>
            <person name="Halim A."/>
            <person name="Hossen Q.M.M."/>
            <person name="Hossain M.Z."/>
            <person name="Ahmed R."/>
            <person name="Khan M.M."/>
            <person name="Islam R."/>
            <person name="Rashid M.M."/>
            <person name="Khan S.A."/>
            <person name="Rahman M.S."/>
            <person name="Alam M."/>
            <person name="Yahiya A.S."/>
            <person name="Khan M.S."/>
            <person name="Azam M.S."/>
            <person name="Haque T."/>
            <person name="Lashkar M.Z.H."/>
            <person name="Akhand A.I."/>
            <person name="Morshed G."/>
            <person name="Roy S."/>
            <person name="Uddin K.S."/>
            <person name="Rabeya T."/>
            <person name="Hossain A.S."/>
            <person name="Chowdhury A."/>
            <person name="Snigdha A.R."/>
            <person name="Mortoza M.S."/>
            <person name="Matin S.A."/>
            <person name="Hoque S.M.E."/>
            <person name="Islam M.K."/>
            <person name="Roy D.K."/>
            <person name="Haider R."/>
            <person name="Moosa M.M."/>
            <person name="Elias S.M."/>
            <person name="Hasan A.M."/>
            <person name="Jahan S."/>
            <person name="Shafiuddin M."/>
            <person name="Mahmood N."/>
            <person name="Shommy N.S."/>
        </authorList>
    </citation>
    <scope>NUCLEOTIDE SEQUENCE [LARGE SCALE GENOMIC DNA]</scope>
    <source>
        <strain evidence="2">cv. O-4</strain>
    </source>
</reference>
<dbReference type="OrthoDB" id="1148169at2759"/>
<accession>A0A1R3HD43</accession>
<gene>
    <name evidence="1" type="ORF">COLO4_29802</name>
</gene>
<protein>
    <submittedName>
        <fullName evidence="1">Uncharacterized protein</fullName>
    </submittedName>
</protein>
<dbReference type="AlphaFoldDB" id="A0A1R3HD43"/>